<proteinExistence type="inferred from homology"/>
<keyword evidence="5" id="KW-1185">Reference proteome</keyword>
<dbReference type="GO" id="GO:0006465">
    <property type="term" value="P:signal peptide processing"/>
    <property type="evidence" value="ECO:0007669"/>
    <property type="project" value="TreeGrafter"/>
</dbReference>
<dbReference type="KEGG" id="saqt:GJV85_07500"/>
<feature type="transmembrane region" description="Helical" evidence="2">
    <location>
        <begin position="100"/>
        <end position="120"/>
    </location>
</feature>
<dbReference type="PANTHER" id="PTHR30487:SF0">
    <property type="entry name" value="PREPILIN LEADER PEPTIDASE_N-METHYLTRANSFERASE-RELATED"/>
    <property type="match status" value="1"/>
</dbReference>
<dbReference type="Proteomes" id="UP000671852">
    <property type="component" value="Chromosome"/>
</dbReference>
<keyword evidence="2" id="KW-0472">Membrane</keyword>
<reference evidence="4" key="2">
    <citation type="submission" date="2021-04" db="EMBL/GenBank/DDBJ databases">
        <title>Isolation and characterization of a novel species of the genus Sulfurimonas.</title>
        <authorList>
            <person name="Fukui M."/>
        </authorList>
    </citation>
    <scope>NUCLEOTIDE SEQUENCE</scope>
    <source>
        <strain evidence="4">H1576</strain>
    </source>
</reference>
<sequence length="182" mass="20351">MSGSKSILLRLCIIYTLQCEEIVNNILFSYKQEIFKYDSSIRISYKVIIIIILVFFITIAVVISVIDWKTEIIPDRIMLPAIVLLLIMKQFENSLGWNEFIAIIIILIIFLVPIALNMAFGGGDLRFGAFCALFVGLEQIGWFVMLAGALHLLLLTLLKKKSFGFAPAMSLAALGAYLIGNI</sequence>
<feature type="domain" description="Prepilin type IV endopeptidase peptidase" evidence="3">
    <location>
        <begin position="55"/>
        <end position="154"/>
    </location>
</feature>
<evidence type="ECO:0000259" key="3">
    <source>
        <dbReference type="Pfam" id="PF01478"/>
    </source>
</evidence>
<dbReference type="Pfam" id="PF01478">
    <property type="entry name" value="Peptidase_A24"/>
    <property type="match status" value="1"/>
</dbReference>
<accession>A0A975B0P3</accession>
<keyword evidence="2" id="KW-0812">Transmembrane</keyword>
<dbReference type="Gene3D" id="1.20.120.1220">
    <property type="match status" value="1"/>
</dbReference>
<dbReference type="GO" id="GO:0004190">
    <property type="term" value="F:aspartic-type endopeptidase activity"/>
    <property type="evidence" value="ECO:0007669"/>
    <property type="project" value="InterPro"/>
</dbReference>
<dbReference type="AlphaFoldDB" id="A0A975B0P3"/>
<dbReference type="InterPro" id="IPR050882">
    <property type="entry name" value="Prepilin_peptidase/N-MTase"/>
</dbReference>
<name>A0A975B0P3_9BACT</name>
<evidence type="ECO:0000313" key="5">
    <source>
        <dbReference type="Proteomes" id="UP000671852"/>
    </source>
</evidence>
<protein>
    <recommendedName>
        <fullName evidence="3">Prepilin type IV endopeptidase peptidase domain-containing protein</fullName>
    </recommendedName>
</protein>
<keyword evidence="2" id="KW-1133">Transmembrane helix</keyword>
<evidence type="ECO:0000256" key="2">
    <source>
        <dbReference type="SAM" id="Phobius"/>
    </source>
</evidence>
<organism evidence="4 5">
    <name type="scientific">Sulfurimonas aquatica</name>
    <dbReference type="NCBI Taxonomy" id="2672570"/>
    <lineage>
        <taxon>Bacteria</taxon>
        <taxon>Pseudomonadati</taxon>
        <taxon>Campylobacterota</taxon>
        <taxon>Epsilonproteobacteria</taxon>
        <taxon>Campylobacterales</taxon>
        <taxon>Sulfurimonadaceae</taxon>
        <taxon>Sulfurimonas</taxon>
    </lineage>
</organism>
<evidence type="ECO:0000256" key="1">
    <source>
        <dbReference type="ARBA" id="ARBA00005801"/>
    </source>
</evidence>
<gene>
    <name evidence="4" type="ORF">GJV85_07500</name>
</gene>
<evidence type="ECO:0000313" key="4">
    <source>
        <dbReference type="EMBL" id="QSZ41958.1"/>
    </source>
</evidence>
<dbReference type="EMBL" id="CP046072">
    <property type="protein sequence ID" value="QSZ41958.1"/>
    <property type="molecule type" value="Genomic_DNA"/>
</dbReference>
<feature type="transmembrane region" description="Helical" evidence="2">
    <location>
        <begin position="43"/>
        <end position="66"/>
    </location>
</feature>
<dbReference type="GO" id="GO:0005886">
    <property type="term" value="C:plasma membrane"/>
    <property type="evidence" value="ECO:0007669"/>
    <property type="project" value="TreeGrafter"/>
</dbReference>
<reference evidence="4" key="1">
    <citation type="submission" date="2019-11" db="EMBL/GenBank/DDBJ databases">
        <authorList>
            <person name="Kojima H."/>
        </authorList>
    </citation>
    <scope>NUCLEOTIDE SEQUENCE</scope>
    <source>
        <strain evidence="4">H1576</strain>
    </source>
</reference>
<feature type="transmembrane region" description="Helical" evidence="2">
    <location>
        <begin position="163"/>
        <end position="180"/>
    </location>
</feature>
<dbReference type="PANTHER" id="PTHR30487">
    <property type="entry name" value="TYPE 4 PREPILIN-LIKE PROTEINS LEADER PEPTIDE-PROCESSING ENZYME"/>
    <property type="match status" value="1"/>
</dbReference>
<dbReference type="InterPro" id="IPR000045">
    <property type="entry name" value="Prepilin_IV_endopep_pep"/>
</dbReference>
<comment type="similarity">
    <text evidence="1">Belongs to the peptidase A24 family.</text>
</comment>
<feature type="transmembrane region" description="Helical" evidence="2">
    <location>
        <begin position="140"/>
        <end position="158"/>
    </location>
</feature>